<reference evidence="8 9" key="1">
    <citation type="submission" date="2017-10" db="EMBL/GenBank/DDBJ databases">
        <title>Paenichitinophaga pekingensis gen. nov., sp. nov., isolated from activated sludge.</title>
        <authorList>
            <person name="Jin D."/>
            <person name="Kong X."/>
            <person name="Deng Y."/>
            <person name="Bai Z."/>
        </authorList>
    </citation>
    <scope>NUCLEOTIDE SEQUENCE [LARGE SCALE GENOMIC DNA]</scope>
    <source>
        <strain evidence="8 9">13</strain>
    </source>
</reference>
<comment type="similarity">
    <text evidence="2 7">Belongs to the ExbD/TolR family.</text>
</comment>
<dbReference type="EMBL" id="CP023777">
    <property type="protein sequence ID" value="ATL47703.1"/>
    <property type="molecule type" value="Genomic_DNA"/>
</dbReference>
<keyword evidence="4 7" id="KW-0812">Transmembrane</keyword>
<dbReference type="Gene3D" id="3.30.420.270">
    <property type="match status" value="1"/>
</dbReference>
<evidence type="ECO:0000256" key="6">
    <source>
        <dbReference type="ARBA" id="ARBA00023136"/>
    </source>
</evidence>
<keyword evidence="5" id="KW-1133">Transmembrane helix</keyword>
<dbReference type="KEGG" id="cbae:COR50_11285"/>
<comment type="subcellular location">
    <subcellularLocation>
        <location evidence="1">Cell membrane</location>
        <topology evidence="1">Single-pass membrane protein</topology>
    </subcellularLocation>
    <subcellularLocation>
        <location evidence="7">Cell membrane</location>
        <topology evidence="7">Single-pass type II membrane protein</topology>
    </subcellularLocation>
</comment>
<keyword evidence="3" id="KW-1003">Cell membrane</keyword>
<evidence type="ECO:0000256" key="5">
    <source>
        <dbReference type="ARBA" id="ARBA00022989"/>
    </source>
</evidence>
<evidence type="ECO:0000256" key="3">
    <source>
        <dbReference type="ARBA" id="ARBA00022475"/>
    </source>
</evidence>
<evidence type="ECO:0000256" key="1">
    <source>
        <dbReference type="ARBA" id="ARBA00004162"/>
    </source>
</evidence>
<keyword evidence="9" id="KW-1185">Reference proteome</keyword>
<keyword evidence="6" id="KW-0472">Membrane</keyword>
<dbReference type="AlphaFoldDB" id="A0A291QV04"/>
<evidence type="ECO:0000313" key="8">
    <source>
        <dbReference type="EMBL" id="ATL47703.1"/>
    </source>
</evidence>
<name>A0A291QV04_9BACT</name>
<dbReference type="OrthoDB" id="1375727at2"/>
<dbReference type="Proteomes" id="UP000220133">
    <property type="component" value="Chromosome"/>
</dbReference>
<dbReference type="PANTHER" id="PTHR30558">
    <property type="entry name" value="EXBD MEMBRANE COMPONENT OF PMF-DRIVEN MACROMOLECULE IMPORT SYSTEM"/>
    <property type="match status" value="1"/>
</dbReference>
<gene>
    <name evidence="8" type="ORF">COR50_11285</name>
</gene>
<evidence type="ECO:0000313" key="9">
    <source>
        <dbReference type="Proteomes" id="UP000220133"/>
    </source>
</evidence>
<organism evidence="8 9">
    <name type="scientific">Chitinophaga caeni</name>
    <dbReference type="NCBI Taxonomy" id="2029983"/>
    <lineage>
        <taxon>Bacteria</taxon>
        <taxon>Pseudomonadati</taxon>
        <taxon>Bacteroidota</taxon>
        <taxon>Chitinophagia</taxon>
        <taxon>Chitinophagales</taxon>
        <taxon>Chitinophagaceae</taxon>
        <taxon>Chitinophaga</taxon>
    </lineage>
</organism>
<keyword evidence="7" id="KW-0653">Protein transport</keyword>
<sequence>MNIRRRRKNAVEVHNSALNDILFILLLFFLIVSTLANPNVIKLTLPKAKTNTKAKQTVVVSIDNNHEFFIGTTKVAFDDLKAALVPTLARENVDPTIVINAEKSVPIEEVVKVMEIARELGVRVVLATANPQSN</sequence>
<dbReference type="InterPro" id="IPR003400">
    <property type="entry name" value="ExbD"/>
</dbReference>
<dbReference type="Pfam" id="PF02472">
    <property type="entry name" value="ExbD"/>
    <property type="match status" value="1"/>
</dbReference>
<proteinExistence type="inferred from homology"/>
<dbReference type="GO" id="GO:0022857">
    <property type="term" value="F:transmembrane transporter activity"/>
    <property type="evidence" value="ECO:0007669"/>
    <property type="project" value="InterPro"/>
</dbReference>
<dbReference type="RefSeq" id="WP_098194080.1">
    <property type="nucleotide sequence ID" value="NZ_CP023777.1"/>
</dbReference>
<protein>
    <submittedName>
        <fullName evidence="8">Biopolymer transporter ExbD</fullName>
    </submittedName>
</protein>
<accession>A0A291QV04</accession>
<evidence type="ECO:0000256" key="7">
    <source>
        <dbReference type="RuleBase" id="RU003879"/>
    </source>
</evidence>
<evidence type="ECO:0000256" key="4">
    <source>
        <dbReference type="ARBA" id="ARBA00022692"/>
    </source>
</evidence>
<evidence type="ECO:0000256" key="2">
    <source>
        <dbReference type="ARBA" id="ARBA00005811"/>
    </source>
</evidence>
<dbReference type="GO" id="GO:0005886">
    <property type="term" value="C:plasma membrane"/>
    <property type="evidence" value="ECO:0007669"/>
    <property type="project" value="UniProtKB-SubCell"/>
</dbReference>
<dbReference type="GO" id="GO:0015031">
    <property type="term" value="P:protein transport"/>
    <property type="evidence" value="ECO:0007669"/>
    <property type="project" value="UniProtKB-KW"/>
</dbReference>
<keyword evidence="7" id="KW-0813">Transport</keyword>